<dbReference type="EMBL" id="LR134359">
    <property type="protein sequence ID" value="VEG60361.1"/>
    <property type="molecule type" value="Genomic_DNA"/>
</dbReference>
<protein>
    <submittedName>
        <fullName evidence="2">BdrR</fullName>
    </submittedName>
</protein>
<keyword evidence="1" id="KW-0472">Membrane</keyword>
<accession>A0A448J6U3</accession>
<keyword evidence="1" id="KW-0812">Transmembrane</keyword>
<evidence type="ECO:0000256" key="1">
    <source>
        <dbReference type="SAM" id="Phobius"/>
    </source>
</evidence>
<keyword evidence="1" id="KW-1133">Transmembrane helix</keyword>
<dbReference type="AlphaFoldDB" id="A0A448J6U3"/>
<evidence type="ECO:0000313" key="2">
    <source>
        <dbReference type="EMBL" id="VEG60361.1"/>
    </source>
</evidence>
<sequence>MQGYNMEKEITLNESFKALLENIFSDADQAKKLIQAFEEFANDRATTQRLNFENLKQEAIEQIRNELVSKDLFHSEIKRLEDLFHSEIKRLEAEIKRVESSLQSEIKRVESSIQTEIKRVESSLQSEIKLSVSSLKQQGIYWLIGACVVSIATIISSVWAIMNFTIEHLK</sequence>
<name>A0A448J6U3_CAMJU</name>
<organism evidence="2 3">
    <name type="scientific">Campylobacter jejuni subsp. doylei</name>
    <dbReference type="NCBI Taxonomy" id="32021"/>
    <lineage>
        <taxon>Bacteria</taxon>
        <taxon>Pseudomonadati</taxon>
        <taxon>Campylobacterota</taxon>
        <taxon>Epsilonproteobacteria</taxon>
        <taxon>Campylobacterales</taxon>
        <taxon>Campylobacteraceae</taxon>
        <taxon>Campylobacter</taxon>
    </lineage>
</organism>
<evidence type="ECO:0000313" key="3">
    <source>
        <dbReference type="Proteomes" id="UP000275504"/>
    </source>
</evidence>
<reference evidence="2 3" key="1">
    <citation type="submission" date="2018-12" db="EMBL/GenBank/DDBJ databases">
        <authorList>
            <consortium name="Pathogen Informatics"/>
        </authorList>
    </citation>
    <scope>NUCLEOTIDE SEQUENCE [LARGE SCALE GENOMIC DNA]</scope>
    <source>
        <strain evidence="2 3">NCTC11951</strain>
    </source>
</reference>
<gene>
    <name evidence="2" type="ORF">NCTC11951_00222</name>
</gene>
<dbReference type="Proteomes" id="UP000275504">
    <property type="component" value="Chromosome"/>
</dbReference>
<proteinExistence type="predicted"/>
<feature type="transmembrane region" description="Helical" evidence="1">
    <location>
        <begin position="139"/>
        <end position="162"/>
    </location>
</feature>